<organism evidence="2">
    <name type="scientific">marine sediment metagenome</name>
    <dbReference type="NCBI Taxonomy" id="412755"/>
    <lineage>
        <taxon>unclassified sequences</taxon>
        <taxon>metagenomes</taxon>
        <taxon>ecological metagenomes</taxon>
    </lineage>
</organism>
<proteinExistence type="predicted"/>
<dbReference type="Gene3D" id="2.20.25.420">
    <property type="entry name" value="ZPR1, zinc finger domain"/>
    <property type="match status" value="1"/>
</dbReference>
<reference evidence="2" key="1">
    <citation type="journal article" date="2014" name="Front. Microbiol.">
        <title>High frequency of phylogenetically diverse reductive dehalogenase-homologous genes in deep subseafloor sedimentary metagenomes.</title>
        <authorList>
            <person name="Kawai M."/>
            <person name="Futagami T."/>
            <person name="Toyoda A."/>
            <person name="Takaki Y."/>
            <person name="Nishi S."/>
            <person name="Hori S."/>
            <person name="Arai W."/>
            <person name="Tsubouchi T."/>
            <person name="Morono Y."/>
            <person name="Uchiyama I."/>
            <person name="Ito T."/>
            <person name="Fujiyama A."/>
            <person name="Inagaki F."/>
            <person name="Takami H."/>
        </authorList>
    </citation>
    <scope>NUCLEOTIDE SEQUENCE</scope>
    <source>
        <strain evidence="2">Expedition CK06-06</strain>
    </source>
</reference>
<accession>X1KD37</accession>
<evidence type="ECO:0000259" key="1">
    <source>
        <dbReference type="Pfam" id="PF03367"/>
    </source>
</evidence>
<dbReference type="GO" id="GO:0008270">
    <property type="term" value="F:zinc ion binding"/>
    <property type="evidence" value="ECO:0007669"/>
    <property type="project" value="InterPro"/>
</dbReference>
<sequence>MRKREFLLPIERCPICGAKDTFRVKGRIDHIPYFGEIMETFASCTSCKFRHADVMCLGERPPLRYEFQI</sequence>
<protein>
    <recommendedName>
        <fullName evidence="1">Zinc finger ZPR1-type domain-containing protein</fullName>
    </recommendedName>
</protein>
<comment type="caution">
    <text evidence="2">The sequence shown here is derived from an EMBL/GenBank/DDBJ whole genome shotgun (WGS) entry which is preliminary data.</text>
</comment>
<dbReference type="EMBL" id="BARV01001066">
    <property type="protein sequence ID" value="GAH91540.1"/>
    <property type="molecule type" value="Genomic_DNA"/>
</dbReference>
<feature type="domain" description="Zinc finger ZPR1-type" evidence="1">
    <location>
        <begin position="11"/>
        <end position="58"/>
    </location>
</feature>
<evidence type="ECO:0000313" key="2">
    <source>
        <dbReference type="EMBL" id="GAH91540.1"/>
    </source>
</evidence>
<dbReference type="InterPro" id="IPR042452">
    <property type="entry name" value="ZPR1_Znf1/2"/>
</dbReference>
<dbReference type="Pfam" id="PF03367">
    <property type="entry name" value="Zn_ribbon_ZPR1"/>
    <property type="match status" value="1"/>
</dbReference>
<name>X1KD37_9ZZZZ</name>
<dbReference type="AlphaFoldDB" id="X1KD37"/>
<gene>
    <name evidence="2" type="ORF">S06H3_03318</name>
</gene>
<dbReference type="InterPro" id="IPR004457">
    <property type="entry name" value="Znf_ZPR1"/>
</dbReference>
<feature type="non-terminal residue" evidence="2">
    <location>
        <position position="69"/>
    </location>
</feature>